<accession>A0A0B6ZMG3</accession>
<proteinExistence type="predicted"/>
<dbReference type="EMBL" id="HACG01022181">
    <property type="protein sequence ID" value="CEK69046.1"/>
    <property type="molecule type" value="Transcribed_RNA"/>
</dbReference>
<organism evidence="1">
    <name type="scientific">Arion vulgaris</name>
    <dbReference type="NCBI Taxonomy" id="1028688"/>
    <lineage>
        <taxon>Eukaryota</taxon>
        <taxon>Metazoa</taxon>
        <taxon>Spiralia</taxon>
        <taxon>Lophotrochozoa</taxon>
        <taxon>Mollusca</taxon>
        <taxon>Gastropoda</taxon>
        <taxon>Heterobranchia</taxon>
        <taxon>Euthyneura</taxon>
        <taxon>Panpulmonata</taxon>
        <taxon>Eupulmonata</taxon>
        <taxon>Stylommatophora</taxon>
        <taxon>Helicina</taxon>
        <taxon>Arionoidea</taxon>
        <taxon>Arionidae</taxon>
        <taxon>Arion</taxon>
    </lineage>
</organism>
<reference evidence="1" key="1">
    <citation type="submission" date="2014-12" db="EMBL/GenBank/DDBJ databases">
        <title>Insight into the proteome of Arion vulgaris.</title>
        <authorList>
            <person name="Aradska J."/>
            <person name="Bulat T."/>
            <person name="Smidak R."/>
            <person name="Sarate P."/>
            <person name="Gangsoo J."/>
            <person name="Sialana F."/>
            <person name="Bilban M."/>
            <person name="Lubec G."/>
        </authorList>
    </citation>
    <scope>NUCLEOTIDE SEQUENCE</scope>
    <source>
        <tissue evidence="1">Skin</tissue>
    </source>
</reference>
<dbReference type="AlphaFoldDB" id="A0A0B6ZMG3"/>
<protein>
    <submittedName>
        <fullName evidence="1">Uncharacterized protein</fullName>
    </submittedName>
</protein>
<evidence type="ECO:0000313" key="1">
    <source>
        <dbReference type="EMBL" id="CEK69046.1"/>
    </source>
</evidence>
<sequence length="52" mass="5969">MNTVIGLSDTTTQCFFLLVWETRSLKAGDEWKDESSQQLMSVVGRRSQYNPN</sequence>
<gene>
    <name evidence="1" type="primary">ORF68703</name>
</gene>
<name>A0A0B6ZMG3_9EUPU</name>